<dbReference type="Proteomes" id="UP000053144">
    <property type="component" value="Chromosome 11"/>
</dbReference>
<reference evidence="3" key="1">
    <citation type="journal article" date="2015" name="Proc. Natl. Acad. Sci. U.S.A.">
        <title>Genome sequencing of adzuki bean (Vigna angularis) provides insight into high starch and low fat accumulation and domestication.</title>
        <authorList>
            <person name="Yang K."/>
            <person name="Tian Z."/>
            <person name="Chen C."/>
            <person name="Luo L."/>
            <person name="Zhao B."/>
            <person name="Wang Z."/>
            <person name="Yu L."/>
            <person name="Li Y."/>
            <person name="Sun Y."/>
            <person name="Li W."/>
            <person name="Chen Y."/>
            <person name="Li Y."/>
            <person name="Zhang Y."/>
            <person name="Ai D."/>
            <person name="Zhao J."/>
            <person name="Shang C."/>
            <person name="Ma Y."/>
            <person name="Wu B."/>
            <person name="Wang M."/>
            <person name="Gao L."/>
            <person name="Sun D."/>
            <person name="Zhang P."/>
            <person name="Guo F."/>
            <person name="Wang W."/>
            <person name="Li Y."/>
            <person name="Wang J."/>
            <person name="Varshney R.K."/>
            <person name="Wang J."/>
            <person name="Ling H.Q."/>
            <person name="Wan P."/>
        </authorList>
    </citation>
    <scope>NUCLEOTIDE SEQUENCE</scope>
    <source>
        <strain evidence="3">cv. Jingnong 6</strain>
    </source>
</reference>
<keyword evidence="1" id="KW-1133">Transmembrane helix</keyword>
<organism evidence="2 3">
    <name type="scientific">Phaseolus angularis</name>
    <name type="common">Azuki bean</name>
    <name type="synonym">Vigna angularis</name>
    <dbReference type="NCBI Taxonomy" id="3914"/>
    <lineage>
        <taxon>Eukaryota</taxon>
        <taxon>Viridiplantae</taxon>
        <taxon>Streptophyta</taxon>
        <taxon>Embryophyta</taxon>
        <taxon>Tracheophyta</taxon>
        <taxon>Spermatophyta</taxon>
        <taxon>Magnoliopsida</taxon>
        <taxon>eudicotyledons</taxon>
        <taxon>Gunneridae</taxon>
        <taxon>Pentapetalae</taxon>
        <taxon>rosids</taxon>
        <taxon>fabids</taxon>
        <taxon>Fabales</taxon>
        <taxon>Fabaceae</taxon>
        <taxon>Papilionoideae</taxon>
        <taxon>50 kb inversion clade</taxon>
        <taxon>NPAAA clade</taxon>
        <taxon>indigoferoid/millettioid clade</taxon>
        <taxon>Phaseoleae</taxon>
        <taxon>Vigna</taxon>
    </lineage>
</organism>
<sequence length="120" mass="13838">MDIEIRTRESGKRGRSNRFTYVQNRTIFVSLGAVSSDLVEESVEGDDLMSKILRLRLPKRSATNILQKWVLQGNPVTLSQLQDISKELRRSQRKVVQLLFVLSYHAVCIRFVWLIVGVVH</sequence>
<name>A0A0L9VR02_PHAAN</name>
<feature type="transmembrane region" description="Helical" evidence="1">
    <location>
        <begin position="95"/>
        <end position="116"/>
    </location>
</feature>
<evidence type="ECO:0000256" key="1">
    <source>
        <dbReference type="SAM" id="Phobius"/>
    </source>
</evidence>
<evidence type="ECO:0000313" key="2">
    <source>
        <dbReference type="EMBL" id="KOM57480.1"/>
    </source>
</evidence>
<dbReference type="AlphaFoldDB" id="A0A0L9VR02"/>
<gene>
    <name evidence="2" type="ORF">LR48_Vigan11g051300</name>
</gene>
<keyword evidence="1" id="KW-0812">Transmembrane</keyword>
<dbReference type="STRING" id="3914.A0A0L9VR02"/>
<evidence type="ECO:0000313" key="3">
    <source>
        <dbReference type="Proteomes" id="UP000053144"/>
    </source>
</evidence>
<dbReference type="Gramene" id="KOM57480">
    <property type="protein sequence ID" value="KOM57480"/>
    <property type="gene ID" value="LR48_Vigan11g051300"/>
</dbReference>
<dbReference type="EMBL" id="CM003381">
    <property type="protein sequence ID" value="KOM57480.1"/>
    <property type="molecule type" value="Genomic_DNA"/>
</dbReference>
<protein>
    <submittedName>
        <fullName evidence="2">Uncharacterized protein</fullName>
    </submittedName>
</protein>
<proteinExistence type="predicted"/>
<accession>A0A0L9VR02</accession>
<keyword evidence="1" id="KW-0472">Membrane</keyword>